<dbReference type="Pfam" id="PF25164">
    <property type="entry name" value="CoiA_N"/>
    <property type="match status" value="1"/>
</dbReference>
<name>A0ABM6ITW1_9BACL</name>
<evidence type="ECO:0000259" key="2">
    <source>
        <dbReference type="Pfam" id="PF25164"/>
    </source>
</evidence>
<accession>A0ABM6ITW1</accession>
<sequence>MAKTKRQELFYLTGKHTRQELQEIRLQEQFYCPSCQASLLLKIGQINIPHFAHKTLSDCDHSSEPESSLHLHGKLLLYHFFQQLKFKVELEQYLPPIRQRADLLVDSHYAIEFQCSSIPVSQLVQRSKGYLTIGIQPIWIKGLKEPCQEEIGLLRIKSDELAMRQSAGQVSFILLFYPPNNQFYYQSNLFYVSPNRWVGKTKSLQATKQIFPFALPKPLSKEEFKVVMEVFYQVKKKYIRNQLYAENRIKNVFCRLCYELRVDVMNVPKLVGIPLLGADCIKQPAILWQLQVVVAYDKGISIAALVASGKLTLINPALTQQAVLIMEDYLSLYVAFKDKKLENANLLDIVYDIYCKNLRKLRK</sequence>
<feature type="domain" description="Competence protein CoiA nuclease-like" evidence="1">
    <location>
        <begin position="66"/>
        <end position="209"/>
    </location>
</feature>
<feature type="domain" description="Competence protein CoiA-like N-terminal" evidence="2">
    <location>
        <begin position="15"/>
        <end position="61"/>
    </location>
</feature>
<evidence type="ECO:0000313" key="3">
    <source>
        <dbReference type="EMBL" id="AQU80020.1"/>
    </source>
</evidence>
<evidence type="ECO:0000313" key="4">
    <source>
        <dbReference type="Proteomes" id="UP000189661"/>
    </source>
</evidence>
<dbReference type="InterPro" id="IPR010330">
    <property type="entry name" value="CoiA_nuc"/>
</dbReference>
<gene>
    <name evidence="3" type="ORF">AJGP001_12365</name>
</gene>
<dbReference type="PIRSF" id="PIRSF007487">
    <property type="entry name" value="Competence-induced_CoiA_bac"/>
    <property type="match status" value="1"/>
</dbReference>
<protein>
    <submittedName>
        <fullName evidence="3">Competence protein CoiA</fullName>
    </submittedName>
</protein>
<organism evidence="3 4">
    <name type="scientific">Planococcus faecalis</name>
    <dbReference type="NCBI Taxonomy" id="1598147"/>
    <lineage>
        <taxon>Bacteria</taxon>
        <taxon>Bacillati</taxon>
        <taxon>Bacillota</taxon>
        <taxon>Bacilli</taxon>
        <taxon>Bacillales</taxon>
        <taxon>Caryophanaceae</taxon>
        <taxon>Planococcus</taxon>
    </lineage>
</organism>
<dbReference type="RefSeq" id="WP_071153551.1">
    <property type="nucleotide sequence ID" value="NZ_MBMU01000023.1"/>
</dbReference>
<reference evidence="3 4" key="1">
    <citation type="submission" date="2017-01" db="EMBL/GenBank/DDBJ databases">
        <title>Planococcus faecalis genome complete sequence.</title>
        <authorList>
            <person name="Lee P.C."/>
        </authorList>
    </citation>
    <scope>NUCLEOTIDE SEQUENCE [LARGE SCALE GENOMIC DNA]</scope>
    <source>
        <strain evidence="3 4">AJ003</strain>
    </source>
</reference>
<dbReference type="Pfam" id="PF06054">
    <property type="entry name" value="CoiA_nuc"/>
    <property type="match status" value="1"/>
</dbReference>
<evidence type="ECO:0000259" key="1">
    <source>
        <dbReference type="Pfam" id="PF06054"/>
    </source>
</evidence>
<proteinExistence type="predicted"/>
<dbReference type="Proteomes" id="UP000189661">
    <property type="component" value="Chromosome"/>
</dbReference>
<dbReference type="EMBL" id="CP019401">
    <property type="protein sequence ID" value="AQU80020.1"/>
    <property type="molecule type" value="Genomic_DNA"/>
</dbReference>
<keyword evidence="4" id="KW-1185">Reference proteome</keyword>
<dbReference type="InterPro" id="IPR021176">
    <property type="entry name" value="Competence-induced_CoiA"/>
</dbReference>
<dbReference type="InterPro" id="IPR057253">
    <property type="entry name" value="CoiA-like_N"/>
</dbReference>